<evidence type="ECO:0000313" key="3">
    <source>
        <dbReference type="Proteomes" id="UP000504882"/>
    </source>
</evidence>
<evidence type="ECO:0000259" key="1">
    <source>
        <dbReference type="SMART" id="SM00418"/>
    </source>
</evidence>
<dbReference type="Pfam" id="PF12840">
    <property type="entry name" value="HTH_20"/>
    <property type="match status" value="1"/>
</dbReference>
<dbReference type="InterPro" id="IPR011991">
    <property type="entry name" value="ArsR-like_HTH"/>
</dbReference>
<organism evidence="2 3">
    <name type="scientific">Occultella glacieicola</name>
    <dbReference type="NCBI Taxonomy" id="2518684"/>
    <lineage>
        <taxon>Bacteria</taxon>
        <taxon>Bacillati</taxon>
        <taxon>Actinomycetota</taxon>
        <taxon>Actinomycetes</taxon>
        <taxon>Micrococcales</taxon>
        <taxon>Ruaniaceae</taxon>
        <taxon>Occultella</taxon>
    </lineage>
</organism>
<name>A0ABY2DX85_9MICO</name>
<evidence type="ECO:0000313" key="2">
    <source>
        <dbReference type="EMBL" id="TDE88579.1"/>
    </source>
</evidence>
<accession>A0ABY2DX85</accession>
<dbReference type="Gene3D" id="1.10.10.10">
    <property type="entry name" value="Winged helix-like DNA-binding domain superfamily/Winged helix DNA-binding domain"/>
    <property type="match status" value="1"/>
</dbReference>
<dbReference type="EMBL" id="SMNA01000016">
    <property type="protein sequence ID" value="TDE88579.1"/>
    <property type="molecule type" value="Genomic_DNA"/>
</dbReference>
<dbReference type="RefSeq" id="WP_133110019.1">
    <property type="nucleotide sequence ID" value="NZ_SMNA01000016.1"/>
</dbReference>
<dbReference type="SUPFAM" id="SSF46785">
    <property type="entry name" value="Winged helix' DNA-binding domain"/>
    <property type="match status" value="1"/>
</dbReference>
<dbReference type="SMART" id="SM00418">
    <property type="entry name" value="HTH_ARSR"/>
    <property type="match status" value="1"/>
</dbReference>
<dbReference type="InterPro" id="IPR036390">
    <property type="entry name" value="WH_DNA-bd_sf"/>
</dbReference>
<protein>
    <submittedName>
        <fullName evidence="2">ArsR family transcriptional regulator</fullName>
    </submittedName>
</protein>
<reference evidence="2 3" key="1">
    <citation type="submission" date="2019-03" db="EMBL/GenBank/DDBJ databases">
        <title>Genomic features of bacteria from cold environments.</title>
        <authorList>
            <person name="Shen L."/>
        </authorList>
    </citation>
    <scope>NUCLEOTIDE SEQUENCE [LARGE SCALE GENOMIC DNA]</scope>
    <source>
        <strain evidence="3">T3246-1</strain>
    </source>
</reference>
<dbReference type="CDD" id="cd00090">
    <property type="entry name" value="HTH_ARSR"/>
    <property type="match status" value="1"/>
</dbReference>
<sequence length="193" mass="21583">MDAAVSGSPASPDYDLLETVAVTEPAKLRAIFDPLRGQLMDLVLERAATVTELAAAVGRPKSTIAHHVKVLVENDIFTVVRTRKVRAIEERFYGRVARTFYVGAVPLEDVTPLPWSNYLADAAAESMPAYHADTMWAQHLHARIPRERANEFWKRVDEVIGEFARLPREGDTVYGFAVGLYPTEHPTLPERND</sequence>
<dbReference type="InterPro" id="IPR001845">
    <property type="entry name" value="HTH_ArsR_DNA-bd_dom"/>
</dbReference>
<feature type="domain" description="HTH arsR-type" evidence="1">
    <location>
        <begin position="26"/>
        <end position="106"/>
    </location>
</feature>
<gene>
    <name evidence="2" type="ORF">EXU48_22930</name>
</gene>
<comment type="caution">
    <text evidence="2">The sequence shown here is derived from an EMBL/GenBank/DDBJ whole genome shotgun (WGS) entry which is preliminary data.</text>
</comment>
<dbReference type="InterPro" id="IPR036388">
    <property type="entry name" value="WH-like_DNA-bd_sf"/>
</dbReference>
<dbReference type="Proteomes" id="UP000504882">
    <property type="component" value="Unassembled WGS sequence"/>
</dbReference>
<proteinExistence type="predicted"/>
<keyword evidence="3" id="KW-1185">Reference proteome</keyword>